<dbReference type="Pfam" id="PF00754">
    <property type="entry name" value="F5_F8_type_C"/>
    <property type="match status" value="1"/>
</dbReference>
<feature type="compositionally biased region" description="Low complexity" evidence="1">
    <location>
        <begin position="186"/>
        <end position="198"/>
    </location>
</feature>
<organism evidence="3 4">
    <name type="scientific">Tieghemostelium lacteum</name>
    <name type="common">Slime mold</name>
    <name type="synonym">Dictyostelium lacteum</name>
    <dbReference type="NCBI Taxonomy" id="361077"/>
    <lineage>
        <taxon>Eukaryota</taxon>
        <taxon>Amoebozoa</taxon>
        <taxon>Evosea</taxon>
        <taxon>Eumycetozoa</taxon>
        <taxon>Dictyostelia</taxon>
        <taxon>Dictyosteliales</taxon>
        <taxon>Raperosteliaceae</taxon>
        <taxon>Tieghemostelium</taxon>
    </lineage>
</organism>
<name>A0A151ZH28_TIELA</name>
<dbReference type="Proteomes" id="UP000076078">
    <property type="component" value="Unassembled WGS sequence"/>
</dbReference>
<dbReference type="Gene3D" id="2.60.120.260">
    <property type="entry name" value="Galactose-binding domain-like"/>
    <property type="match status" value="1"/>
</dbReference>
<feature type="region of interest" description="Disordered" evidence="1">
    <location>
        <begin position="335"/>
        <end position="366"/>
    </location>
</feature>
<dbReference type="EMBL" id="LODT01000028">
    <property type="protein sequence ID" value="KYQ93288.1"/>
    <property type="molecule type" value="Genomic_DNA"/>
</dbReference>
<dbReference type="PANTHER" id="PTHR47457:SF1">
    <property type="entry name" value="BTB DOMAIN-CONTAINING PROTEIN-RELATED"/>
    <property type="match status" value="1"/>
</dbReference>
<dbReference type="SUPFAM" id="SSF49785">
    <property type="entry name" value="Galactose-binding domain-like"/>
    <property type="match status" value="1"/>
</dbReference>
<dbReference type="OrthoDB" id="10266865at2759"/>
<protein>
    <submittedName>
        <fullName evidence="3">BTB/POZ domain-containing protein</fullName>
    </submittedName>
</protein>
<sequence length="547" mass="63058">MITEYFKGGFKDYINNQKFSDVKLIYGEKEYHTHRIILAYSSEFFARLLLSEFRESSQTIIELKQPDPCNVFPQVLDFMYDGKIMVSPENVIPLLAMADHYLINDLQSLCTKYLDNNLHRENVLIILKFSIEFHFEQYIEKSITILAKNFPFVCQTLGCGNSGGTSRSSTQISESFDSNTSSTEDNNGSSVNNGNRGSNEIDESLINGEDSYNSQQEEEICDFSFLPPNIFYQLLKHPYLVVKDEYSLYKIVVYFINYYLDLVHQEDPTMSLNNIPITDQTIMYNIKVSDLMGEIRFIWMTYEQLIQISDDPLIPKEILIETFLERLKKFELQSSSTTSSPTTVTQHSPNTLQINTSANHSSKTRYLPRPPESILFEYTSDFDNKGILYWIATNGNPKDTWVNPHQSQRIKVTSSSIDKGSHHGIVDLSPQEFWTKDVPASWVMIDMGVNRSVIPHYYTIRHGLSYKSDSLRTWDFQGSLNGEQWTVLKRHTSDMSLNSKYATFTWNVSGVETAFRYFRILQTGKNSNNRNFLVIGGLEIYGELLQL</sequence>
<reference evidence="3 4" key="1">
    <citation type="submission" date="2015-12" db="EMBL/GenBank/DDBJ databases">
        <title>Dictyostelia acquired genes for synthesis and detection of signals that induce cell-type specialization by lateral gene transfer from prokaryotes.</title>
        <authorList>
            <person name="Gloeckner G."/>
            <person name="Schaap P."/>
        </authorList>
    </citation>
    <scope>NUCLEOTIDE SEQUENCE [LARGE SCALE GENOMIC DNA]</scope>
    <source>
        <strain evidence="3 4">TK</strain>
    </source>
</reference>
<feature type="compositionally biased region" description="Polar residues" evidence="1">
    <location>
        <begin position="346"/>
        <end position="361"/>
    </location>
</feature>
<feature type="region of interest" description="Disordered" evidence="1">
    <location>
        <begin position="162"/>
        <end position="204"/>
    </location>
</feature>
<dbReference type="AlphaFoldDB" id="A0A151ZH28"/>
<feature type="compositionally biased region" description="Polar residues" evidence="1">
    <location>
        <begin position="164"/>
        <end position="185"/>
    </location>
</feature>
<feature type="compositionally biased region" description="Low complexity" evidence="1">
    <location>
        <begin position="335"/>
        <end position="345"/>
    </location>
</feature>
<dbReference type="PROSITE" id="PS50097">
    <property type="entry name" value="BTB"/>
    <property type="match status" value="1"/>
</dbReference>
<evidence type="ECO:0000313" key="4">
    <source>
        <dbReference type="Proteomes" id="UP000076078"/>
    </source>
</evidence>
<dbReference type="InterPro" id="IPR008979">
    <property type="entry name" value="Galactose-bd-like_sf"/>
</dbReference>
<dbReference type="SMART" id="SM00225">
    <property type="entry name" value="BTB"/>
    <property type="match status" value="1"/>
</dbReference>
<evidence type="ECO:0000256" key="1">
    <source>
        <dbReference type="SAM" id="MobiDB-lite"/>
    </source>
</evidence>
<dbReference type="STRING" id="361077.A0A151ZH28"/>
<accession>A0A151ZH28</accession>
<evidence type="ECO:0000313" key="3">
    <source>
        <dbReference type="EMBL" id="KYQ93288.1"/>
    </source>
</evidence>
<dbReference type="SMART" id="SM00231">
    <property type="entry name" value="FA58C"/>
    <property type="match status" value="1"/>
</dbReference>
<keyword evidence="4" id="KW-1185">Reference proteome</keyword>
<proteinExistence type="predicted"/>
<dbReference type="Gene3D" id="3.30.710.10">
    <property type="entry name" value="Potassium Channel Kv1.1, Chain A"/>
    <property type="match status" value="1"/>
</dbReference>
<dbReference type="InParanoid" id="A0A151ZH28"/>
<dbReference type="InterPro" id="IPR011333">
    <property type="entry name" value="SKP1/BTB/POZ_sf"/>
</dbReference>
<feature type="domain" description="BTB" evidence="2">
    <location>
        <begin position="20"/>
        <end position="88"/>
    </location>
</feature>
<comment type="caution">
    <text evidence="3">The sequence shown here is derived from an EMBL/GenBank/DDBJ whole genome shotgun (WGS) entry which is preliminary data.</text>
</comment>
<gene>
    <name evidence="3" type="ORF">DLAC_05952</name>
</gene>
<dbReference type="OMA" id="RTWDFQG"/>
<evidence type="ECO:0000259" key="2">
    <source>
        <dbReference type="PROSITE" id="PS50097"/>
    </source>
</evidence>
<dbReference type="SUPFAM" id="SSF54695">
    <property type="entry name" value="POZ domain"/>
    <property type="match status" value="1"/>
</dbReference>
<dbReference type="InterPro" id="IPR000210">
    <property type="entry name" value="BTB/POZ_dom"/>
</dbReference>
<dbReference type="PANTHER" id="PTHR47457">
    <property type="entry name" value="OS05G0345500 PROTEIN"/>
    <property type="match status" value="1"/>
</dbReference>
<dbReference type="Pfam" id="PF00651">
    <property type="entry name" value="BTB"/>
    <property type="match status" value="1"/>
</dbReference>
<dbReference type="InterPro" id="IPR000421">
    <property type="entry name" value="FA58C"/>
</dbReference>